<dbReference type="Proteomes" id="UP001055879">
    <property type="component" value="Linkage Group LG18"/>
</dbReference>
<sequence length="949" mass="103697">MAHRFLSLTPSDRAVQQAIVALRKGAYILKYGRRGKPKLCPFRISTDERTLMWFSGKEEKQLQLSSVTNIIRGHGTRKLQPERECHSFSLIYIKNQAHCSLDLICKDKVQADSWFLGLKALISKCRDFGQSENRRGVQSCGNSPTSFIRRKYNLGLSKETTKMSQVRSVCGSPVPSLSDRCFSDGLSLSSDSFYSRSSLSSGQNLTDGVVTSSPCVKPEELKKNQKTLSRFVAPSVEPKKDKLTDVLIWGEGVGNGPLGGGVNGHRNETQCDALLPKVLDSVGMLDVENICLAGKRAALVTKQSEVYCWGDGKTGRLVDGISFPKEVESLAGVGVKSVSCSEYQTCAVTFSGELYSWGDNGSGESIRWLPHLVSGGLNGISVLKVACGEWHTAIVSISGQLFTFGDGTFGVLGHGNCQSLTEPKQVESLKGMSVKSVTCGPWHTAAVVGTTTGPCKSSSAAGKLFTWGDGDNGRLGHGDHETKLKPTCVVRLVDHEFVQVSCGRMLTVGLTSTGVVYTIGSSVHGQLGNPQTRNHSLTLVQGKLKFEFVKEIASGSYHVAVLTSKGNVYTWGKGANGQLGVGDTEDRTSPTLVESLRHWQVQAISCGSSSTAAICAHRSITSGFDISVCRGCNIEFGFMKKKHNCYNCGLLFCGICSSKKTKNACLAPDETKSFRVCDSCFKCLERNGSNSGQLLKIEDLTPRPLMIKTFSEETDDQSMVTSIWNKTRDRNQVGSGSGLSLGVDLDSGSSLMSRAPRWGQVSSPASFRKHCNEETSRNNLNVDSCISTTIKHKRAKDIIKALTSRLHLMSPRAFMRKQAKSPVDGPTTTSATHLSSRSTRVPCDAEVGGVSNFPLDSSMHNDDVSTQRPSVAKGKVSEQNTVKQKHEWMEEYQKGVYITFITLPTGQKGIKRVRFSRKVFREKEAERWWEDNQQKVYDNYNVDGYINSY</sequence>
<evidence type="ECO:0000313" key="2">
    <source>
        <dbReference type="Proteomes" id="UP001055879"/>
    </source>
</evidence>
<organism evidence="1 2">
    <name type="scientific">Arctium lappa</name>
    <name type="common">Greater burdock</name>
    <name type="synonym">Lappa major</name>
    <dbReference type="NCBI Taxonomy" id="4217"/>
    <lineage>
        <taxon>Eukaryota</taxon>
        <taxon>Viridiplantae</taxon>
        <taxon>Streptophyta</taxon>
        <taxon>Embryophyta</taxon>
        <taxon>Tracheophyta</taxon>
        <taxon>Spermatophyta</taxon>
        <taxon>Magnoliopsida</taxon>
        <taxon>eudicotyledons</taxon>
        <taxon>Gunneridae</taxon>
        <taxon>Pentapetalae</taxon>
        <taxon>asterids</taxon>
        <taxon>campanulids</taxon>
        <taxon>Asterales</taxon>
        <taxon>Asteraceae</taxon>
        <taxon>Carduoideae</taxon>
        <taxon>Cardueae</taxon>
        <taxon>Arctiinae</taxon>
        <taxon>Arctium</taxon>
    </lineage>
</organism>
<proteinExistence type="predicted"/>
<name>A0ACB8XE65_ARCLA</name>
<accession>A0ACB8XE65</accession>
<reference evidence="1 2" key="2">
    <citation type="journal article" date="2022" name="Mol. Ecol. Resour.">
        <title>The genomes of chicory, endive, great burdock and yacon provide insights into Asteraceae paleo-polyploidization history and plant inulin production.</title>
        <authorList>
            <person name="Fan W."/>
            <person name="Wang S."/>
            <person name="Wang H."/>
            <person name="Wang A."/>
            <person name="Jiang F."/>
            <person name="Liu H."/>
            <person name="Zhao H."/>
            <person name="Xu D."/>
            <person name="Zhang Y."/>
        </authorList>
    </citation>
    <scope>NUCLEOTIDE SEQUENCE [LARGE SCALE GENOMIC DNA]</scope>
    <source>
        <strain evidence="2">cv. Niubang</strain>
    </source>
</reference>
<keyword evidence="2" id="KW-1185">Reference proteome</keyword>
<gene>
    <name evidence="1" type="ORF">L6452_43819</name>
</gene>
<reference evidence="2" key="1">
    <citation type="journal article" date="2022" name="Mol. Ecol. Resour.">
        <title>The genomes of chicory, endive, great burdock and yacon provide insights into Asteraceae palaeo-polyploidization history and plant inulin production.</title>
        <authorList>
            <person name="Fan W."/>
            <person name="Wang S."/>
            <person name="Wang H."/>
            <person name="Wang A."/>
            <person name="Jiang F."/>
            <person name="Liu H."/>
            <person name="Zhao H."/>
            <person name="Xu D."/>
            <person name="Zhang Y."/>
        </authorList>
    </citation>
    <scope>NUCLEOTIDE SEQUENCE [LARGE SCALE GENOMIC DNA]</scope>
    <source>
        <strain evidence="2">cv. Niubang</strain>
    </source>
</reference>
<protein>
    <submittedName>
        <fullName evidence="1">Uncharacterized protein</fullName>
    </submittedName>
</protein>
<dbReference type="EMBL" id="CM042064">
    <property type="protein sequence ID" value="KAI3665196.1"/>
    <property type="molecule type" value="Genomic_DNA"/>
</dbReference>
<comment type="caution">
    <text evidence="1">The sequence shown here is derived from an EMBL/GenBank/DDBJ whole genome shotgun (WGS) entry which is preliminary data.</text>
</comment>
<evidence type="ECO:0000313" key="1">
    <source>
        <dbReference type="EMBL" id="KAI3665196.1"/>
    </source>
</evidence>